<dbReference type="Pfam" id="PF13420">
    <property type="entry name" value="Acetyltransf_4"/>
    <property type="match status" value="1"/>
</dbReference>
<reference evidence="4 5" key="1">
    <citation type="submission" date="2018-07" db="EMBL/GenBank/DDBJ databases">
        <title>Genome sequencing of Runella.</title>
        <authorList>
            <person name="Baek M.-G."/>
            <person name="Yi H."/>
        </authorList>
    </citation>
    <scope>NUCLEOTIDE SEQUENCE [LARGE SCALE GENOMIC DNA]</scope>
    <source>
        <strain evidence="4 5">HYN0085</strain>
    </source>
</reference>
<gene>
    <name evidence="4" type="ORF">DR864_27465</name>
</gene>
<dbReference type="CDD" id="cd04301">
    <property type="entry name" value="NAT_SF"/>
    <property type="match status" value="1"/>
</dbReference>
<dbReference type="InterPro" id="IPR016181">
    <property type="entry name" value="Acyl_CoA_acyltransferase"/>
</dbReference>
<keyword evidence="2" id="KW-0012">Acyltransferase</keyword>
<name>A0A344TRE1_9BACT</name>
<dbReference type="Gene3D" id="3.40.630.30">
    <property type="match status" value="1"/>
</dbReference>
<dbReference type="SUPFAM" id="SSF55729">
    <property type="entry name" value="Acyl-CoA N-acyltransferases (Nat)"/>
    <property type="match status" value="1"/>
</dbReference>
<dbReference type="InterPro" id="IPR000182">
    <property type="entry name" value="GNAT_dom"/>
</dbReference>
<dbReference type="PROSITE" id="PS51186">
    <property type="entry name" value="GNAT"/>
    <property type="match status" value="1"/>
</dbReference>
<dbReference type="OrthoDB" id="9799096at2"/>
<dbReference type="GO" id="GO:0016747">
    <property type="term" value="F:acyltransferase activity, transferring groups other than amino-acyl groups"/>
    <property type="evidence" value="ECO:0007669"/>
    <property type="project" value="InterPro"/>
</dbReference>
<evidence type="ECO:0000313" key="5">
    <source>
        <dbReference type="Proteomes" id="UP000251993"/>
    </source>
</evidence>
<dbReference type="RefSeq" id="WP_114069973.1">
    <property type="nucleotide sequence ID" value="NZ_CP030850.1"/>
</dbReference>
<sequence>MLIRKAQSKDLRAILDIMNEAILNTTSMYAYEVHTEATIRQWLIKKQSDKMPVFVCEMNTNVVAYSSFDTFRTCDAYKFSVENSIYVHKDFQGRGIGTQLLTTLIERAKKDGYHTIIAGIDASNAGSYHFHQQLGFHEVGRIRDVGYKFGKWLELVFMQLMLE</sequence>
<accession>A0A344TRE1</accession>
<protein>
    <submittedName>
        <fullName evidence="4">GNAT family N-acetyltransferase</fullName>
    </submittedName>
</protein>
<keyword evidence="1 4" id="KW-0808">Transferase</keyword>
<keyword evidence="5" id="KW-1185">Reference proteome</keyword>
<organism evidence="4 5">
    <name type="scientific">Runella rosea</name>
    <dbReference type="NCBI Taxonomy" id="2259595"/>
    <lineage>
        <taxon>Bacteria</taxon>
        <taxon>Pseudomonadati</taxon>
        <taxon>Bacteroidota</taxon>
        <taxon>Cytophagia</taxon>
        <taxon>Cytophagales</taxon>
        <taxon>Spirosomataceae</taxon>
        <taxon>Runella</taxon>
    </lineage>
</organism>
<dbReference type="PANTHER" id="PTHR43072:SF23">
    <property type="entry name" value="UPF0039 PROTEIN C11D3.02C"/>
    <property type="match status" value="1"/>
</dbReference>
<evidence type="ECO:0000256" key="2">
    <source>
        <dbReference type="ARBA" id="ARBA00023315"/>
    </source>
</evidence>
<dbReference type="Proteomes" id="UP000251993">
    <property type="component" value="Chromosome"/>
</dbReference>
<dbReference type="PANTHER" id="PTHR43072">
    <property type="entry name" value="N-ACETYLTRANSFERASE"/>
    <property type="match status" value="1"/>
</dbReference>
<feature type="domain" description="N-acetyltransferase" evidence="3">
    <location>
        <begin position="1"/>
        <end position="163"/>
    </location>
</feature>
<dbReference type="EMBL" id="CP030850">
    <property type="protein sequence ID" value="AXE21212.1"/>
    <property type="molecule type" value="Genomic_DNA"/>
</dbReference>
<dbReference type="AlphaFoldDB" id="A0A344TRE1"/>
<dbReference type="KEGG" id="run:DR864_27465"/>
<evidence type="ECO:0000259" key="3">
    <source>
        <dbReference type="PROSITE" id="PS51186"/>
    </source>
</evidence>
<proteinExistence type="predicted"/>
<evidence type="ECO:0000313" key="4">
    <source>
        <dbReference type="EMBL" id="AXE21212.1"/>
    </source>
</evidence>
<evidence type="ECO:0000256" key="1">
    <source>
        <dbReference type="ARBA" id="ARBA00022679"/>
    </source>
</evidence>